<keyword evidence="13" id="KW-0472">Membrane</keyword>
<dbReference type="CDD" id="cd11072">
    <property type="entry name" value="CYP71-like"/>
    <property type="match status" value="1"/>
</dbReference>
<proteinExistence type="inferred from homology"/>
<evidence type="ECO:0000256" key="5">
    <source>
        <dbReference type="ARBA" id="ARBA00022692"/>
    </source>
</evidence>
<evidence type="ECO:0000256" key="1">
    <source>
        <dbReference type="ARBA" id="ARBA00001971"/>
    </source>
</evidence>
<evidence type="ECO:0000256" key="2">
    <source>
        <dbReference type="ARBA" id="ARBA00005179"/>
    </source>
</evidence>
<dbReference type="GO" id="GO:0020037">
    <property type="term" value="F:heme binding"/>
    <property type="evidence" value="ECO:0007669"/>
    <property type="project" value="InterPro"/>
</dbReference>
<comment type="cofactor">
    <cofactor evidence="1 11">
        <name>heme</name>
        <dbReference type="ChEBI" id="CHEBI:30413"/>
    </cofactor>
</comment>
<evidence type="ECO:0000256" key="12">
    <source>
        <dbReference type="RuleBase" id="RU000461"/>
    </source>
</evidence>
<dbReference type="GO" id="GO:0005506">
    <property type="term" value="F:iron ion binding"/>
    <property type="evidence" value="ECO:0007669"/>
    <property type="project" value="InterPro"/>
</dbReference>
<dbReference type="PROSITE" id="PS00086">
    <property type="entry name" value="CYTOCHROME_P450"/>
    <property type="match status" value="1"/>
</dbReference>
<evidence type="ECO:0000313" key="15">
    <source>
        <dbReference type="Proteomes" id="UP000019116"/>
    </source>
</evidence>
<dbReference type="OMA" id="KVNHNSM"/>
<keyword evidence="4 11" id="KW-0349">Heme</keyword>
<evidence type="ECO:0000256" key="3">
    <source>
        <dbReference type="ARBA" id="ARBA00010617"/>
    </source>
</evidence>
<dbReference type="InterPro" id="IPR001128">
    <property type="entry name" value="Cyt_P450"/>
</dbReference>
<dbReference type="PRINTS" id="PR00385">
    <property type="entry name" value="P450"/>
</dbReference>
<dbReference type="STRING" id="4565.A0A3B5YQD3"/>
<dbReference type="Gramene" id="TraesCAD_scaffold_007609_01G000300.1">
    <property type="protein sequence ID" value="TraesCAD_scaffold_007609_01G000300.1"/>
    <property type="gene ID" value="TraesCAD_scaffold_007609_01G000300"/>
</dbReference>
<keyword evidence="10 12" id="KW-0503">Monooxygenase</keyword>
<feature type="transmembrane region" description="Helical" evidence="13">
    <location>
        <begin position="17"/>
        <end position="39"/>
    </location>
</feature>
<gene>
    <name evidence="14" type="primary">LOC123083859</name>
</gene>
<dbReference type="SMR" id="A0A3B5YQD3"/>
<evidence type="ECO:0000256" key="6">
    <source>
        <dbReference type="ARBA" id="ARBA00022723"/>
    </source>
</evidence>
<feature type="binding site" description="axial binding residue" evidence="11">
    <location>
        <position position="464"/>
    </location>
    <ligand>
        <name>heme</name>
        <dbReference type="ChEBI" id="CHEBI:30413"/>
    </ligand>
    <ligandPart>
        <name>Fe</name>
        <dbReference type="ChEBI" id="CHEBI:18248"/>
    </ligandPart>
</feature>
<dbReference type="GO" id="GO:0016705">
    <property type="term" value="F:oxidoreductase activity, acting on paired donors, with incorporation or reduction of molecular oxygen"/>
    <property type="evidence" value="ECO:0007669"/>
    <property type="project" value="InterPro"/>
</dbReference>
<evidence type="ECO:0008006" key="16">
    <source>
        <dbReference type="Google" id="ProtNLM"/>
    </source>
</evidence>
<comment type="pathway">
    <text evidence="2">Secondary metabolite biosynthesis.</text>
</comment>
<dbReference type="PANTHER" id="PTHR47955">
    <property type="entry name" value="CYTOCHROME P450 FAMILY 71 PROTEIN"/>
    <property type="match status" value="1"/>
</dbReference>
<organism evidence="14">
    <name type="scientific">Triticum aestivum</name>
    <name type="common">Wheat</name>
    <dbReference type="NCBI Taxonomy" id="4565"/>
    <lineage>
        <taxon>Eukaryota</taxon>
        <taxon>Viridiplantae</taxon>
        <taxon>Streptophyta</taxon>
        <taxon>Embryophyta</taxon>
        <taxon>Tracheophyta</taxon>
        <taxon>Spermatophyta</taxon>
        <taxon>Magnoliopsida</taxon>
        <taxon>Liliopsida</taxon>
        <taxon>Poales</taxon>
        <taxon>Poaceae</taxon>
        <taxon>BOP clade</taxon>
        <taxon>Pooideae</taxon>
        <taxon>Triticodae</taxon>
        <taxon>Triticeae</taxon>
        <taxon>Triticinae</taxon>
        <taxon>Triticum</taxon>
    </lineage>
</organism>
<evidence type="ECO:0000256" key="13">
    <source>
        <dbReference type="SAM" id="Phobius"/>
    </source>
</evidence>
<comment type="similarity">
    <text evidence="3 12">Belongs to the cytochrome P450 family.</text>
</comment>
<name>A0A3B5YQD3_WHEAT</name>
<dbReference type="GO" id="GO:0004497">
    <property type="term" value="F:monooxygenase activity"/>
    <property type="evidence" value="ECO:0007669"/>
    <property type="project" value="UniProtKB-KW"/>
</dbReference>
<dbReference type="Gene3D" id="1.10.630.10">
    <property type="entry name" value="Cytochrome P450"/>
    <property type="match status" value="1"/>
</dbReference>
<dbReference type="InterPro" id="IPR017972">
    <property type="entry name" value="Cyt_P450_CS"/>
</dbReference>
<reference evidence="14" key="2">
    <citation type="submission" date="2018-10" db="UniProtKB">
        <authorList>
            <consortium name="EnsemblPlants"/>
        </authorList>
    </citation>
    <scope>IDENTIFICATION</scope>
</reference>
<dbReference type="EnsemblPlants" id="TraesCS1B02G015900.1">
    <property type="protein sequence ID" value="TraesCS1B02G015900.1"/>
    <property type="gene ID" value="TraesCS1B02G015900"/>
</dbReference>
<accession>A0A3B5YQD3</accession>
<evidence type="ECO:0000256" key="10">
    <source>
        <dbReference type="ARBA" id="ARBA00023033"/>
    </source>
</evidence>
<evidence type="ECO:0000256" key="7">
    <source>
        <dbReference type="ARBA" id="ARBA00022989"/>
    </source>
</evidence>
<evidence type="ECO:0000256" key="4">
    <source>
        <dbReference type="ARBA" id="ARBA00022617"/>
    </source>
</evidence>
<keyword evidence="8 12" id="KW-0560">Oxidoreductase</keyword>
<evidence type="ECO:0000313" key="14">
    <source>
        <dbReference type="EnsemblPlants" id="TraesCS1B02G015900.1"/>
    </source>
</evidence>
<dbReference type="AlphaFoldDB" id="A0A3B5YQD3"/>
<dbReference type="Gramene" id="TraesKAR1B01G0008590.1">
    <property type="protein sequence ID" value="cds.TraesKAR1B01G0008590.1"/>
    <property type="gene ID" value="TraesKAR1B01G0008590"/>
</dbReference>
<dbReference type="Gramene" id="TraesCS1B02G015900.1">
    <property type="protein sequence ID" value="TraesCS1B02G015900.1"/>
    <property type="gene ID" value="TraesCS1B02G015900"/>
</dbReference>
<dbReference type="Gramene" id="TraesCS1B03G0032300.1">
    <property type="protein sequence ID" value="TraesCS1B03G0032300.1.CDS"/>
    <property type="gene ID" value="TraesCS1B03G0032300"/>
</dbReference>
<dbReference type="PANTHER" id="PTHR47955:SF14">
    <property type="entry name" value="OS01G0543600 PROTEIN"/>
    <property type="match status" value="1"/>
</dbReference>
<evidence type="ECO:0000256" key="9">
    <source>
        <dbReference type="ARBA" id="ARBA00023004"/>
    </source>
</evidence>
<keyword evidence="15" id="KW-1185">Reference proteome</keyword>
<dbReference type="Proteomes" id="UP000019116">
    <property type="component" value="Chromosome 1B"/>
</dbReference>
<dbReference type="Pfam" id="PF00067">
    <property type="entry name" value="p450"/>
    <property type="match status" value="1"/>
</dbReference>
<dbReference type="FunFam" id="1.10.630.10:FF:000055">
    <property type="entry name" value="Cytochrome P450 71A26"/>
    <property type="match status" value="1"/>
</dbReference>
<dbReference type="OrthoDB" id="1470350at2759"/>
<dbReference type="PRINTS" id="PR00463">
    <property type="entry name" value="EP450I"/>
</dbReference>
<sequence length="531" mass="60068">MKDLVHQLLQGASPREWFLLLFFLFVLVLVHYSLTRFAAKRADRQQVNRRLPPSPMALPIIGHLHLVGSIPHVCLRDLARKHGPDLMLLRLGTVPTLIVSSPRAAEAVLRAHDHILASRPHSVVADIMMYGMLDVGFAPYGEYWRQTRKLVTTHLLSAKKVQSFRSACEEEVSIAMAKINEAVATGSTVDMSELLSSFTNDIACRAISGKFFRKEGRNKLFQDLINDNTRLLGGFILEYFRVLAKVSVLKWVVYSKAERMKERWADLLEKVIDDHDSKDSVMSDKKEVADFIDVLLSVQQEYDLTREHIIAMLADIFFGATSTSSQTLEFTLVELVKRPHMMRKLQDEVRSNSIHRGEGAFSKVNQNNMIYLKAVIKESLRLHPVAPLLSPHLAMADCCIDGYTVPSGTQIFVNAWAIGRDASSWEDADEFMPERFLDDGKAAHVNFKGNDFQFLPFGAGRRMCPGINFAVDSIEIMLATLMYYFDWELPQGLEPNDVDMTEVFGLTVRRREKLLLVPKLSSHLHGLDIAP</sequence>
<evidence type="ECO:0000256" key="11">
    <source>
        <dbReference type="PIRSR" id="PIRSR602401-1"/>
    </source>
</evidence>
<keyword evidence="7 13" id="KW-1133">Transmembrane helix</keyword>
<reference evidence="14" key="1">
    <citation type="submission" date="2018-08" db="EMBL/GenBank/DDBJ databases">
        <authorList>
            <person name="Rossello M."/>
        </authorList>
    </citation>
    <scope>NUCLEOTIDE SEQUENCE [LARGE SCALE GENOMIC DNA]</scope>
    <source>
        <strain evidence="14">cv. Chinese Spring</strain>
    </source>
</reference>
<keyword evidence="5 13" id="KW-0812">Transmembrane</keyword>
<dbReference type="InterPro" id="IPR036396">
    <property type="entry name" value="Cyt_P450_sf"/>
</dbReference>
<keyword evidence="9 11" id="KW-0408">Iron</keyword>
<evidence type="ECO:0000256" key="8">
    <source>
        <dbReference type="ARBA" id="ARBA00023002"/>
    </source>
</evidence>
<protein>
    <recommendedName>
        <fullName evidence="16">Cytochrome P450</fullName>
    </recommendedName>
</protein>
<keyword evidence="6 11" id="KW-0479">Metal-binding</keyword>
<dbReference type="InterPro" id="IPR002401">
    <property type="entry name" value="Cyt_P450_E_grp-I"/>
</dbReference>
<dbReference type="SUPFAM" id="SSF48264">
    <property type="entry name" value="Cytochrome P450"/>
    <property type="match status" value="1"/>
</dbReference>